<dbReference type="PANTHER" id="PTHR21015:SF27">
    <property type="entry name" value="UDP-N-ACETYLGLUCOSAMINE--N-ACETYLMURAMYL-(PENTAPEPTIDE) PYROPHOSPHORYL-UNDECAPRENOL N-ACETYLGLUCOSAMINE TRANSFERASE"/>
    <property type="match status" value="1"/>
</dbReference>
<dbReference type="GO" id="GO:0051991">
    <property type="term" value="F:UDP-N-acetyl-D-glucosamine:N-acetylmuramoyl-L-alanyl-D-glutamyl-meso-2,6-diaminopimelyl-D-alanyl-D-alanine-diphosphoundecaprenol 4-beta-N-acetylglucosaminlytransferase activity"/>
    <property type="evidence" value="ECO:0007669"/>
    <property type="project" value="RHEA"/>
</dbReference>
<comment type="caution">
    <text evidence="14">The sequence shown here is derived from an EMBL/GenBank/DDBJ whole genome shotgun (WGS) entry which is preliminary data.</text>
</comment>
<keyword evidence="8 10" id="KW-0131">Cell cycle</keyword>
<dbReference type="EMBL" id="PFAL01000017">
    <property type="protein sequence ID" value="PIR95555.1"/>
    <property type="molecule type" value="Genomic_DNA"/>
</dbReference>
<evidence type="ECO:0000256" key="3">
    <source>
        <dbReference type="ARBA" id="ARBA00022676"/>
    </source>
</evidence>
<dbReference type="HAMAP" id="MF_00033">
    <property type="entry name" value="MurG"/>
    <property type="match status" value="1"/>
</dbReference>
<dbReference type="GO" id="GO:0051301">
    <property type="term" value="P:cell division"/>
    <property type="evidence" value="ECO:0007669"/>
    <property type="project" value="UniProtKB-KW"/>
</dbReference>
<keyword evidence="6 10" id="KW-0573">Peptidoglycan synthesis</keyword>
<evidence type="ECO:0000256" key="10">
    <source>
        <dbReference type="HAMAP-Rule" id="MF_00033"/>
    </source>
</evidence>
<evidence type="ECO:0000313" key="14">
    <source>
        <dbReference type="EMBL" id="PIR95555.1"/>
    </source>
</evidence>
<organism evidence="14 15">
    <name type="scientific">Candidatus Falkowbacteria bacterium CG10_big_fil_rev_8_21_14_0_10_37_18</name>
    <dbReference type="NCBI Taxonomy" id="1974562"/>
    <lineage>
        <taxon>Bacteria</taxon>
        <taxon>Candidatus Falkowiibacteriota</taxon>
    </lineage>
</organism>
<evidence type="ECO:0000256" key="8">
    <source>
        <dbReference type="ARBA" id="ARBA00023306"/>
    </source>
</evidence>
<evidence type="ECO:0000259" key="13">
    <source>
        <dbReference type="Pfam" id="PF04101"/>
    </source>
</evidence>
<evidence type="ECO:0000256" key="7">
    <source>
        <dbReference type="ARBA" id="ARBA00023136"/>
    </source>
</evidence>
<dbReference type="EC" id="2.4.1.227" evidence="10"/>
<dbReference type="GO" id="GO:0008360">
    <property type="term" value="P:regulation of cell shape"/>
    <property type="evidence" value="ECO:0007669"/>
    <property type="project" value="UniProtKB-KW"/>
</dbReference>
<feature type="binding site" evidence="10">
    <location>
        <begin position="16"/>
        <end position="18"/>
    </location>
    <ligand>
        <name>UDP-N-acetyl-alpha-D-glucosamine</name>
        <dbReference type="ChEBI" id="CHEBI:57705"/>
    </ligand>
</feature>
<evidence type="ECO:0000259" key="12">
    <source>
        <dbReference type="Pfam" id="PF03033"/>
    </source>
</evidence>
<dbReference type="GO" id="GO:0005975">
    <property type="term" value="P:carbohydrate metabolic process"/>
    <property type="evidence" value="ECO:0007669"/>
    <property type="project" value="InterPro"/>
</dbReference>
<accession>A0A2H0V904</accession>
<comment type="subcellular location">
    <subcellularLocation>
        <location evidence="10">Cell membrane</location>
        <topology evidence="10">Peripheral membrane protein</topology>
        <orientation evidence="10">Cytoplasmic side</orientation>
    </subcellularLocation>
</comment>
<evidence type="ECO:0000256" key="9">
    <source>
        <dbReference type="ARBA" id="ARBA00023316"/>
    </source>
</evidence>
<feature type="transmembrane region" description="Helical" evidence="11">
    <location>
        <begin position="97"/>
        <end position="118"/>
    </location>
</feature>
<dbReference type="CDD" id="cd03785">
    <property type="entry name" value="GT28_MurG"/>
    <property type="match status" value="1"/>
</dbReference>
<keyword evidence="1 10" id="KW-1003">Cell membrane</keyword>
<comment type="pathway">
    <text evidence="10">Cell wall biogenesis; peptidoglycan biosynthesis.</text>
</comment>
<comment type="function">
    <text evidence="10">Cell wall formation. Catalyzes the transfer of a GlcNAc subunit on undecaprenyl-pyrophosphoryl-MurNAc-pentapeptide (lipid intermediate I) to form undecaprenyl-pyrophosphoryl-MurNAc-(pentapeptide)GlcNAc (lipid intermediate II).</text>
</comment>
<dbReference type="GO" id="GO:0005886">
    <property type="term" value="C:plasma membrane"/>
    <property type="evidence" value="ECO:0007669"/>
    <property type="project" value="UniProtKB-SubCell"/>
</dbReference>
<gene>
    <name evidence="10" type="primary">murG</name>
    <name evidence="14" type="ORF">COT93_01980</name>
</gene>
<evidence type="ECO:0000313" key="15">
    <source>
        <dbReference type="Proteomes" id="UP000229972"/>
    </source>
</evidence>
<dbReference type="GO" id="GO:0071555">
    <property type="term" value="P:cell wall organization"/>
    <property type="evidence" value="ECO:0007669"/>
    <property type="project" value="UniProtKB-KW"/>
</dbReference>
<evidence type="ECO:0000256" key="4">
    <source>
        <dbReference type="ARBA" id="ARBA00022679"/>
    </source>
</evidence>
<feature type="binding site" evidence="10">
    <location>
        <position position="328"/>
    </location>
    <ligand>
        <name>UDP-N-acetyl-alpha-D-glucosamine</name>
        <dbReference type="ChEBI" id="CHEBI:57705"/>
    </ligand>
</feature>
<reference evidence="15" key="1">
    <citation type="submission" date="2017-09" db="EMBL/GenBank/DDBJ databases">
        <title>Depth-based differentiation of microbial function through sediment-hosted aquifers and enrichment of novel symbionts in the deep terrestrial subsurface.</title>
        <authorList>
            <person name="Probst A.J."/>
            <person name="Ladd B."/>
            <person name="Jarett J.K."/>
            <person name="Geller-Mcgrath D.E."/>
            <person name="Sieber C.M.K."/>
            <person name="Emerson J.B."/>
            <person name="Anantharaman K."/>
            <person name="Thomas B.C."/>
            <person name="Malmstrom R."/>
            <person name="Stieglmeier M."/>
            <person name="Klingl A."/>
            <person name="Woyke T."/>
            <person name="Ryan C.M."/>
            <person name="Banfield J.F."/>
        </authorList>
    </citation>
    <scope>NUCLEOTIDE SEQUENCE [LARGE SCALE GENOMIC DNA]</scope>
</reference>
<sequence length="397" mass="43372">MKELKTKKIILSGGGSGGPVTPLLAVAEELLKNEDVSAPKLIFVGTYDGPEREMVAFFNKRLTDEKLPGATSISSQSSDYLEFIPILSGKWRRYFSLFNFLDIFKIIAAYFQTLFLLLSERPDLIISAGGFVSVPLVWAAAGTKTKVLIHQQDVRPGLANKLMSPVARVISVTFEKSLLDYGHRAVWLGNPTIDLSGREFIDSVAEIKNKYYITASRPLVLFIGGAGGSLFINNLVAEAAPELIKFCRVIHFTGHERLATDVLARTAGSEITDDRSDYVVKEFVSHDELLALIAAADLVVSRAGLSALTELSALNKSAILIPMPGSHQEDNAAVFAKAQAAIVWKQNELSREKLVPELKRILGDADWLTKSSNNISKIIKRGAAKSMAGIVWEILGE</sequence>
<evidence type="ECO:0000256" key="6">
    <source>
        <dbReference type="ARBA" id="ARBA00022984"/>
    </source>
</evidence>
<keyword evidence="2 10" id="KW-0132">Cell division</keyword>
<feature type="domain" description="Glycosyltransferase family 28 N-terminal" evidence="12">
    <location>
        <begin position="9"/>
        <end position="168"/>
    </location>
</feature>
<dbReference type="UniPathway" id="UPA00219"/>
<keyword evidence="4 10" id="KW-0808">Transferase</keyword>
<dbReference type="InterPro" id="IPR004276">
    <property type="entry name" value="GlycoTrans_28_N"/>
</dbReference>
<evidence type="ECO:0000256" key="1">
    <source>
        <dbReference type="ARBA" id="ARBA00022475"/>
    </source>
</evidence>
<keyword evidence="11" id="KW-1133">Transmembrane helix</keyword>
<keyword evidence="11" id="KW-0812">Transmembrane</keyword>
<dbReference type="Pfam" id="PF04101">
    <property type="entry name" value="Glyco_tran_28_C"/>
    <property type="match status" value="1"/>
</dbReference>
<dbReference type="PANTHER" id="PTHR21015">
    <property type="entry name" value="UDP-N-ACETYLGLUCOSAMINE--N-ACETYLMURAMYL-(PENTAPEPTIDE) PYROPHOSPHORYL-UNDECAPRENOL N-ACETYLGLUCOSAMINE TRANSFERASE 1"/>
    <property type="match status" value="1"/>
</dbReference>
<evidence type="ECO:0000256" key="11">
    <source>
        <dbReference type="SAM" id="Phobius"/>
    </source>
</evidence>
<protein>
    <recommendedName>
        <fullName evidence="10">UDP-N-acetylglucosamine--N-acetylmuramyl-(pentapeptide) pyrophosphoryl-undecaprenol N-acetylglucosamine transferase</fullName>
        <ecNumber evidence="10">2.4.1.227</ecNumber>
    </recommendedName>
    <alternativeName>
        <fullName evidence="10">Undecaprenyl-PP-MurNAc-pentapeptide-UDPGlcNAc GlcNAc transferase</fullName>
    </alternativeName>
</protein>
<dbReference type="InterPro" id="IPR007235">
    <property type="entry name" value="Glyco_trans_28_C"/>
</dbReference>
<dbReference type="InterPro" id="IPR006009">
    <property type="entry name" value="GlcNAc_MurG"/>
</dbReference>
<evidence type="ECO:0000256" key="2">
    <source>
        <dbReference type="ARBA" id="ARBA00022618"/>
    </source>
</evidence>
<dbReference type="SUPFAM" id="SSF53756">
    <property type="entry name" value="UDP-Glycosyltransferase/glycogen phosphorylase"/>
    <property type="match status" value="1"/>
</dbReference>
<dbReference type="AlphaFoldDB" id="A0A2H0V904"/>
<comment type="catalytic activity">
    <reaction evidence="10">
        <text>di-trans,octa-cis-undecaprenyl diphospho-N-acetyl-alpha-D-muramoyl-L-alanyl-D-glutamyl-meso-2,6-diaminopimeloyl-D-alanyl-D-alanine + UDP-N-acetyl-alpha-D-glucosamine = di-trans,octa-cis-undecaprenyl diphospho-[N-acetyl-alpha-D-glucosaminyl-(1-&gt;4)]-N-acetyl-alpha-D-muramoyl-L-alanyl-D-glutamyl-meso-2,6-diaminopimeloyl-D-alanyl-D-alanine + UDP + H(+)</text>
        <dbReference type="Rhea" id="RHEA:31227"/>
        <dbReference type="ChEBI" id="CHEBI:15378"/>
        <dbReference type="ChEBI" id="CHEBI:57705"/>
        <dbReference type="ChEBI" id="CHEBI:58223"/>
        <dbReference type="ChEBI" id="CHEBI:61387"/>
        <dbReference type="ChEBI" id="CHEBI:61388"/>
        <dbReference type="EC" id="2.4.1.227"/>
    </reaction>
</comment>
<dbReference type="Proteomes" id="UP000229972">
    <property type="component" value="Unassembled WGS sequence"/>
</dbReference>
<keyword evidence="5 10" id="KW-0133">Cell shape</keyword>
<dbReference type="Pfam" id="PF03033">
    <property type="entry name" value="Glyco_transf_28"/>
    <property type="match status" value="1"/>
</dbReference>
<feature type="domain" description="Glycosyl transferase family 28 C-terminal" evidence="13">
    <location>
        <begin position="220"/>
        <end position="377"/>
    </location>
</feature>
<dbReference type="GO" id="GO:0050511">
    <property type="term" value="F:undecaprenyldiphospho-muramoylpentapeptide beta-N-acetylglucosaminyltransferase activity"/>
    <property type="evidence" value="ECO:0007669"/>
    <property type="project" value="UniProtKB-UniRule"/>
</dbReference>
<dbReference type="GO" id="GO:0009252">
    <property type="term" value="P:peptidoglycan biosynthetic process"/>
    <property type="evidence" value="ECO:0007669"/>
    <property type="project" value="UniProtKB-UniRule"/>
</dbReference>
<feature type="transmembrane region" description="Helical" evidence="11">
    <location>
        <begin position="124"/>
        <end position="141"/>
    </location>
</feature>
<keyword evidence="9 10" id="KW-0961">Cell wall biogenesis/degradation</keyword>
<keyword evidence="3 10" id="KW-0328">Glycosyltransferase</keyword>
<keyword evidence="7 10" id="KW-0472">Membrane</keyword>
<dbReference type="Gene3D" id="3.40.50.2000">
    <property type="entry name" value="Glycogen Phosphorylase B"/>
    <property type="match status" value="2"/>
</dbReference>
<comment type="similarity">
    <text evidence="10">Belongs to the glycosyltransferase 28 family. MurG subfamily.</text>
</comment>
<proteinExistence type="inferred from homology"/>
<name>A0A2H0V904_9BACT</name>
<evidence type="ECO:0000256" key="5">
    <source>
        <dbReference type="ARBA" id="ARBA00022960"/>
    </source>
</evidence>
<comment type="caution">
    <text evidence="10">Lacks conserved residue(s) required for the propagation of feature annotation.</text>
</comment>